<evidence type="ECO:0000259" key="16">
    <source>
        <dbReference type="PROSITE" id="PS51066"/>
    </source>
</evidence>
<evidence type="ECO:0000256" key="12">
    <source>
        <dbReference type="ARBA" id="ARBA00023268"/>
    </source>
</evidence>
<dbReference type="InterPro" id="IPR035937">
    <property type="entry name" value="FPG_N"/>
</dbReference>
<keyword evidence="12 15" id="KW-0511">Multifunctional enzyme</keyword>
<evidence type="ECO:0000256" key="8">
    <source>
        <dbReference type="ARBA" id="ARBA00022833"/>
    </source>
</evidence>
<dbReference type="HAMAP" id="MF_00103">
    <property type="entry name" value="Fapy_DNA_glycosyl"/>
    <property type="match status" value="1"/>
</dbReference>
<comment type="subunit">
    <text evidence="3 15">Monomer.</text>
</comment>
<organism evidence="18 19">
    <name type="scientific">Erwinia mallotivora</name>
    <dbReference type="NCBI Taxonomy" id="69222"/>
    <lineage>
        <taxon>Bacteria</taxon>
        <taxon>Pseudomonadati</taxon>
        <taxon>Pseudomonadota</taxon>
        <taxon>Gammaproteobacteria</taxon>
        <taxon>Enterobacterales</taxon>
        <taxon>Erwiniaceae</taxon>
        <taxon>Erwinia</taxon>
    </lineage>
</organism>
<dbReference type="GO" id="GO:0006284">
    <property type="term" value="P:base-excision repair"/>
    <property type="evidence" value="ECO:0007669"/>
    <property type="project" value="InterPro"/>
</dbReference>
<keyword evidence="6 15" id="KW-0863">Zinc-finger</keyword>
<comment type="cofactor">
    <cofactor evidence="15">
        <name>Zn(2+)</name>
        <dbReference type="ChEBI" id="CHEBI:29105"/>
    </cofactor>
    <text evidence="15">Binds 1 zinc ion per subunit.</text>
</comment>
<dbReference type="Gene3D" id="3.20.190.10">
    <property type="entry name" value="MutM-like, N-terminal"/>
    <property type="match status" value="1"/>
</dbReference>
<feature type="binding site" evidence="15">
    <location>
        <position position="90"/>
    </location>
    <ligand>
        <name>DNA</name>
        <dbReference type="ChEBI" id="CHEBI:16991"/>
    </ligand>
</feature>
<proteinExistence type="inferred from homology"/>
<protein>
    <recommendedName>
        <fullName evidence="15">Formamidopyrimidine-DNA glycosylase</fullName>
        <shortName evidence="15">Fapy-DNA glycosylase</shortName>
        <ecNumber evidence="15">3.2.2.23</ecNumber>
    </recommendedName>
    <alternativeName>
        <fullName evidence="15">DNA-(apurinic or apyrimidinic site) lyase MutM</fullName>
        <shortName evidence="15">AP lyase MutM</shortName>
        <ecNumber evidence="15">4.2.99.18</ecNumber>
    </alternativeName>
</protein>
<dbReference type="InterPro" id="IPR015887">
    <property type="entry name" value="DNA_glyclase_Znf_dom_DNA_BS"/>
</dbReference>
<dbReference type="InterPro" id="IPR012319">
    <property type="entry name" value="FPG_cat"/>
</dbReference>
<dbReference type="PATRIC" id="fig|69222.5.peg.1161"/>
<evidence type="ECO:0000256" key="10">
    <source>
        <dbReference type="ARBA" id="ARBA00023204"/>
    </source>
</evidence>
<feature type="domain" description="FPG-type" evidence="16">
    <location>
        <begin position="235"/>
        <end position="269"/>
    </location>
</feature>
<dbReference type="AlphaFoldDB" id="A0A014PZF0"/>
<comment type="similarity">
    <text evidence="2 15">Belongs to the FPG family.</text>
</comment>
<evidence type="ECO:0000256" key="11">
    <source>
        <dbReference type="ARBA" id="ARBA00023239"/>
    </source>
</evidence>
<dbReference type="InterPro" id="IPR015886">
    <property type="entry name" value="H2TH_FPG"/>
</dbReference>
<dbReference type="CDD" id="cd08966">
    <property type="entry name" value="EcFpg-like_N"/>
    <property type="match status" value="1"/>
</dbReference>
<feature type="active site" description="Schiff-base intermediate with DNA" evidence="15">
    <location>
        <position position="2"/>
    </location>
</feature>
<keyword evidence="8 15" id="KW-0862">Zinc</keyword>
<dbReference type="SUPFAM" id="SSF57716">
    <property type="entry name" value="Glucocorticoid receptor-like (DNA-binding domain)"/>
    <property type="match status" value="1"/>
</dbReference>
<evidence type="ECO:0000256" key="13">
    <source>
        <dbReference type="ARBA" id="ARBA00023295"/>
    </source>
</evidence>
<feature type="active site" description="Proton donor; for delta-elimination activity" evidence="15">
    <location>
        <position position="259"/>
    </location>
</feature>
<evidence type="ECO:0000313" key="19">
    <source>
        <dbReference type="Proteomes" id="UP000019918"/>
    </source>
</evidence>
<dbReference type="OrthoDB" id="9800855at2"/>
<evidence type="ECO:0000256" key="6">
    <source>
        <dbReference type="ARBA" id="ARBA00022771"/>
    </source>
</evidence>
<keyword evidence="4 15" id="KW-0479">Metal-binding</keyword>
<evidence type="ECO:0000256" key="2">
    <source>
        <dbReference type="ARBA" id="ARBA00009409"/>
    </source>
</evidence>
<dbReference type="PANTHER" id="PTHR22993">
    <property type="entry name" value="FORMAMIDOPYRIMIDINE-DNA GLYCOSYLASE"/>
    <property type="match status" value="1"/>
</dbReference>
<keyword evidence="11 15" id="KW-0456">Lyase</keyword>
<evidence type="ECO:0000256" key="7">
    <source>
        <dbReference type="ARBA" id="ARBA00022801"/>
    </source>
</evidence>
<dbReference type="Gene3D" id="1.10.8.50">
    <property type="match status" value="1"/>
</dbReference>
<dbReference type="InterPro" id="IPR010663">
    <property type="entry name" value="Znf_FPG/IleRS"/>
</dbReference>
<evidence type="ECO:0000256" key="14">
    <source>
        <dbReference type="ARBA" id="ARBA00044632"/>
    </source>
</evidence>
<dbReference type="Pfam" id="PF06827">
    <property type="entry name" value="zf-FPG_IleRS"/>
    <property type="match status" value="1"/>
</dbReference>
<dbReference type="Proteomes" id="UP000019918">
    <property type="component" value="Unassembled WGS sequence"/>
</dbReference>
<keyword evidence="5 15" id="KW-0227">DNA damage</keyword>
<evidence type="ECO:0000256" key="4">
    <source>
        <dbReference type="ARBA" id="ARBA00022723"/>
    </source>
</evidence>
<dbReference type="InterPro" id="IPR000214">
    <property type="entry name" value="Znf_DNA_glyclase/AP_lyase"/>
</dbReference>
<dbReference type="SMART" id="SM01232">
    <property type="entry name" value="H2TH"/>
    <property type="match status" value="1"/>
</dbReference>
<feature type="active site" description="Proton donor; for beta-elimination activity" evidence="15">
    <location>
        <position position="57"/>
    </location>
</feature>
<dbReference type="SUPFAM" id="SSF81624">
    <property type="entry name" value="N-terminal domain of MutM-like DNA repair proteins"/>
    <property type="match status" value="1"/>
</dbReference>
<dbReference type="RefSeq" id="WP_034935145.1">
    <property type="nucleotide sequence ID" value="NZ_JFHN01000029.1"/>
</dbReference>
<reference evidence="18 19" key="1">
    <citation type="submission" date="2014-02" db="EMBL/GenBank/DDBJ databases">
        <title>Draft genome of Erwinia mallotivora strain BT-MARDI, a papaya dieback pathogen.</title>
        <authorList>
            <person name="Redzuan R."/>
            <person name="Abu Bakar N."/>
            <person name="Badrun R."/>
            <person name="Mohd Raih M.F."/>
            <person name="Rozano L."/>
            <person name="Mat Amin N."/>
        </authorList>
    </citation>
    <scope>NUCLEOTIDE SEQUENCE [LARGE SCALE GENOMIC DNA]</scope>
    <source>
        <strain evidence="18 19">BT-MARDI</strain>
    </source>
</reference>
<feature type="domain" description="Formamidopyrimidine-DNA glycosylase catalytic" evidence="17">
    <location>
        <begin position="2"/>
        <end position="112"/>
    </location>
</feature>
<dbReference type="FunFam" id="3.20.190.10:FF:000001">
    <property type="entry name" value="Formamidopyrimidine-DNA glycosylase"/>
    <property type="match status" value="1"/>
</dbReference>
<dbReference type="EMBL" id="JFHN01000029">
    <property type="protein sequence ID" value="EXU76352.1"/>
    <property type="molecule type" value="Genomic_DNA"/>
</dbReference>
<dbReference type="InterPro" id="IPR010979">
    <property type="entry name" value="Ribosomal_uS13-like_H2TH"/>
</dbReference>
<feature type="binding site" evidence="15">
    <location>
        <position position="109"/>
    </location>
    <ligand>
        <name>DNA</name>
        <dbReference type="ChEBI" id="CHEBI:16991"/>
    </ligand>
</feature>
<dbReference type="PROSITE" id="PS51068">
    <property type="entry name" value="FPG_CAT"/>
    <property type="match status" value="1"/>
</dbReference>
<dbReference type="GO" id="GO:0034039">
    <property type="term" value="F:8-oxo-7,8-dihydroguanine DNA N-glycosylase activity"/>
    <property type="evidence" value="ECO:0007669"/>
    <property type="project" value="TreeGrafter"/>
</dbReference>
<dbReference type="Pfam" id="PF01149">
    <property type="entry name" value="Fapy_DNA_glyco"/>
    <property type="match status" value="1"/>
</dbReference>
<dbReference type="EC" id="3.2.2.23" evidence="15"/>
<comment type="caution">
    <text evidence="18">The sequence shown here is derived from an EMBL/GenBank/DDBJ whole genome shotgun (WGS) entry which is preliminary data.</text>
</comment>
<gene>
    <name evidence="15" type="primary">mutM</name>
    <name evidence="15" type="synonym">fpg</name>
    <name evidence="18" type="ORF">BG55_05605</name>
</gene>
<dbReference type="PROSITE" id="PS01242">
    <property type="entry name" value="ZF_FPG_1"/>
    <property type="match status" value="1"/>
</dbReference>
<dbReference type="EC" id="4.2.99.18" evidence="15"/>
<keyword evidence="10 15" id="KW-0234">DNA repair</keyword>
<comment type="function">
    <text evidence="15">Involved in base excision repair of DNA damaged by oxidation or by mutagenic agents. Acts as DNA glycosylase that recognizes and removes damaged bases. Has a preference for oxidized purines, such as 7,8-dihydro-8-oxoguanine (8-oxoG). Has AP (apurinic/apyrimidinic) lyase activity and introduces nicks in the DNA strand. Cleaves the DNA backbone by beta-delta elimination to generate a single-strand break at the site of the removed base with both 3'- and 5'-phosphates.</text>
</comment>
<feature type="active site" description="Proton donor" evidence="15">
    <location>
        <position position="3"/>
    </location>
</feature>
<evidence type="ECO:0000256" key="5">
    <source>
        <dbReference type="ARBA" id="ARBA00022763"/>
    </source>
</evidence>
<name>A0A014PZF0_9GAMM</name>
<dbReference type="STRING" id="69222.BG55_05605"/>
<accession>A0A014PZF0</accession>
<evidence type="ECO:0000256" key="9">
    <source>
        <dbReference type="ARBA" id="ARBA00023125"/>
    </source>
</evidence>
<dbReference type="SUPFAM" id="SSF46946">
    <property type="entry name" value="S13-like H2TH domain"/>
    <property type="match status" value="1"/>
</dbReference>
<dbReference type="InterPro" id="IPR020629">
    <property type="entry name" value="FPG_Glyclase"/>
</dbReference>
<evidence type="ECO:0000256" key="1">
    <source>
        <dbReference type="ARBA" id="ARBA00001668"/>
    </source>
</evidence>
<feature type="binding site" evidence="15">
    <location>
        <position position="150"/>
    </location>
    <ligand>
        <name>DNA</name>
        <dbReference type="ChEBI" id="CHEBI:16991"/>
    </ligand>
</feature>
<evidence type="ECO:0000256" key="3">
    <source>
        <dbReference type="ARBA" id="ARBA00011245"/>
    </source>
</evidence>
<comment type="catalytic activity">
    <reaction evidence="14 15">
        <text>2'-deoxyribonucleotide-(2'-deoxyribose 5'-phosphate)-2'-deoxyribonucleotide-DNA = a 3'-end 2'-deoxyribonucleotide-(2,3-dehydro-2,3-deoxyribose 5'-phosphate)-DNA + a 5'-end 5'-phospho-2'-deoxyribonucleoside-DNA + H(+)</text>
        <dbReference type="Rhea" id="RHEA:66592"/>
        <dbReference type="Rhea" id="RHEA-COMP:13180"/>
        <dbReference type="Rhea" id="RHEA-COMP:16897"/>
        <dbReference type="Rhea" id="RHEA-COMP:17067"/>
        <dbReference type="ChEBI" id="CHEBI:15378"/>
        <dbReference type="ChEBI" id="CHEBI:136412"/>
        <dbReference type="ChEBI" id="CHEBI:157695"/>
        <dbReference type="ChEBI" id="CHEBI:167181"/>
        <dbReference type="EC" id="4.2.99.18"/>
    </reaction>
</comment>
<dbReference type="GO" id="GO:0008270">
    <property type="term" value="F:zinc ion binding"/>
    <property type="evidence" value="ECO:0007669"/>
    <property type="project" value="UniProtKB-UniRule"/>
</dbReference>
<evidence type="ECO:0000259" key="17">
    <source>
        <dbReference type="PROSITE" id="PS51068"/>
    </source>
</evidence>
<keyword evidence="7 15" id="KW-0378">Hydrolase</keyword>
<dbReference type="NCBIfam" id="TIGR00577">
    <property type="entry name" value="fpg"/>
    <property type="match status" value="1"/>
</dbReference>
<evidence type="ECO:0000313" key="18">
    <source>
        <dbReference type="EMBL" id="EXU76352.1"/>
    </source>
</evidence>
<dbReference type="PROSITE" id="PS51066">
    <property type="entry name" value="ZF_FPG_2"/>
    <property type="match status" value="1"/>
</dbReference>
<evidence type="ECO:0000256" key="15">
    <source>
        <dbReference type="HAMAP-Rule" id="MF_00103"/>
    </source>
</evidence>
<dbReference type="GO" id="GO:0003684">
    <property type="term" value="F:damaged DNA binding"/>
    <property type="evidence" value="ECO:0007669"/>
    <property type="project" value="InterPro"/>
</dbReference>
<dbReference type="GO" id="GO:0140078">
    <property type="term" value="F:class I DNA-(apurinic or apyrimidinic site) endonuclease activity"/>
    <property type="evidence" value="ECO:0007669"/>
    <property type="project" value="UniProtKB-EC"/>
</dbReference>
<comment type="catalytic activity">
    <reaction evidence="1 15">
        <text>Hydrolysis of DNA containing ring-opened 7-methylguanine residues, releasing 2,6-diamino-4-hydroxy-5-(N-methyl)formamidopyrimidine.</text>
        <dbReference type="EC" id="3.2.2.23"/>
    </reaction>
</comment>
<dbReference type="PANTHER" id="PTHR22993:SF9">
    <property type="entry name" value="FORMAMIDOPYRIMIDINE-DNA GLYCOSYLASE"/>
    <property type="match status" value="1"/>
</dbReference>
<keyword evidence="9 15" id="KW-0238">DNA-binding</keyword>
<dbReference type="NCBIfam" id="NF002211">
    <property type="entry name" value="PRK01103.1"/>
    <property type="match status" value="1"/>
</dbReference>
<dbReference type="Pfam" id="PF06831">
    <property type="entry name" value="H2TH"/>
    <property type="match status" value="1"/>
</dbReference>
<dbReference type="SMART" id="SM00898">
    <property type="entry name" value="Fapy_DNA_glyco"/>
    <property type="match status" value="1"/>
</dbReference>
<sequence>MPELPEVETSRRGIEPHLTGATILHAIVRNGRLRWPVSDEIHRLSDQPVLSVQRRAKYLLLELPTGWIIIHLGMSGSLRVLTEEQPAARHDHVDLVMSNGKVLRYTDPRRFGAWLWSSDLESSNVLAHLGPEPLSEAFNADYLFAKSRTKRTPVKPWLMDNKLVVGVGNIYASESLFAAGIHPDRQAMALSYEEAALLVNTIKAVLLRSIEQGGTTLRDFLQTDGKPGYFAQELQVYGRAGEPCRVCATPLLSAKHAQRSTFFCPTCQK</sequence>
<keyword evidence="13 15" id="KW-0326">Glycosidase</keyword>
<dbReference type="FunFam" id="1.10.8.50:FF:000003">
    <property type="entry name" value="Formamidopyrimidine-DNA glycosylase"/>
    <property type="match status" value="1"/>
</dbReference>
<keyword evidence="19" id="KW-1185">Reference proteome</keyword>